<evidence type="ECO:0000313" key="3">
    <source>
        <dbReference type="Proteomes" id="UP000263957"/>
    </source>
</evidence>
<dbReference type="Proteomes" id="UP000263957">
    <property type="component" value="Unassembled WGS sequence"/>
</dbReference>
<proteinExistence type="predicted"/>
<dbReference type="EMBL" id="DOGS01000225">
    <property type="protein sequence ID" value="HBQ49421.1"/>
    <property type="molecule type" value="Genomic_DNA"/>
</dbReference>
<dbReference type="AlphaFoldDB" id="A0A356W6W2"/>
<name>A0A356W6W2_9PROT</name>
<sequence length="68" mass="7384">MGFEVPGPQSHMLHAKANAGGGDRTVRQNGNYSTYNGLHADCVRRQFEGTQAAPLARTATAWPRLCEI</sequence>
<accession>A0A356W6W2</accession>
<reference evidence="2 3" key="1">
    <citation type="journal article" date="2018" name="Nat. Biotechnol.">
        <title>A standardized bacterial taxonomy based on genome phylogeny substantially revises the tree of life.</title>
        <authorList>
            <person name="Parks D.H."/>
            <person name="Chuvochina M."/>
            <person name="Waite D.W."/>
            <person name="Rinke C."/>
            <person name="Skarshewski A."/>
            <person name="Chaumeil P.A."/>
            <person name="Hugenholtz P."/>
        </authorList>
    </citation>
    <scope>NUCLEOTIDE SEQUENCE [LARGE SCALE GENOMIC DNA]</scope>
    <source>
        <strain evidence="2">UBA10378</strain>
    </source>
</reference>
<feature type="region of interest" description="Disordered" evidence="1">
    <location>
        <begin position="1"/>
        <end position="30"/>
    </location>
</feature>
<comment type="caution">
    <text evidence="2">The sequence shown here is derived from an EMBL/GenBank/DDBJ whole genome shotgun (WGS) entry which is preliminary data.</text>
</comment>
<evidence type="ECO:0000256" key="1">
    <source>
        <dbReference type="SAM" id="MobiDB-lite"/>
    </source>
</evidence>
<organism evidence="2 3">
    <name type="scientific">Hyphomonas atlantica</name>
    <dbReference type="NCBI Taxonomy" id="1280948"/>
    <lineage>
        <taxon>Bacteria</taxon>
        <taxon>Pseudomonadati</taxon>
        <taxon>Pseudomonadota</taxon>
        <taxon>Alphaproteobacteria</taxon>
        <taxon>Hyphomonadales</taxon>
        <taxon>Hyphomonadaceae</taxon>
        <taxon>Hyphomonas</taxon>
    </lineage>
</organism>
<evidence type="ECO:0000313" key="2">
    <source>
        <dbReference type="EMBL" id="HBQ49421.1"/>
    </source>
</evidence>
<protein>
    <submittedName>
        <fullName evidence="2">Uncharacterized protein</fullName>
    </submittedName>
</protein>
<gene>
    <name evidence="2" type="ORF">DD728_11175</name>
</gene>